<organism evidence="1 2">
    <name type="scientific">Ficus carica</name>
    <name type="common">Common fig</name>
    <dbReference type="NCBI Taxonomy" id="3494"/>
    <lineage>
        <taxon>Eukaryota</taxon>
        <taxon>Viridiplantae</taxon>
        <taxon>Streptophyta</taxon>
        <taxon>Embryophyta</taxon>
        <taxon>Tracheophyta</taxon>
        <taxon>Spermatophyta</taxon>
        <taxon>Magnoliopsida</taxon>
        <taxon>eudicotyledons</taxon>
        <taxon>Gunneridae</taxon>
        <taxon>Pentapetalae</taxon>
        <taxon>rosids</taxon>
        <taxon>fabids</taxon>
        <taxon>Rosales</taxon>
        <taxon>Moraceae</taxon>
        <taxon>Ficeae</taxon>
        <taxon>Ficus</taxon>
    </lineage>
</organism>
<gene>
    <name evidence="1" type="ORF">TIFTF001_045135</name>
</gene>
<accession>A0AA88CJT4</accession>
<evidence type="ECO:0000313" key="1">
    <source>
        <dbReference type="EMBL" id="GMN19136.1"/>
    </source>
</evidence>
<reference evidence="1" key="1">
    <citation type="submission" date="2023-07" db="EMBL/GenBank/DDBJ databases">
        <title>draft genome sequence of fig (Ficus carica).</title>
        <authorList>
            <person name="Takahashi T."/>
            <person name="Nishimura K."/>
        </authorList>
    </citation>
    <scope>NUCLEOTIDE SEQUENCE</scope>
</reference>
<comment type="caution">
    <text evidence="1">The sequence shown here is derived from an EMBL/GenBank/DDBJ whole genome shotgun (WGS) entry which is preliminary data.</text>
</comment>
<dbReference type="Proteomes" id="UP001187192">
    <property type="component" value="Unassembled WGS sequence"/>
</dbReference>
<dbReference type="AlphaFoldDB" id="A0AA88CJT4"/>
<proteinExistence type="predicted"/>
<dbReference type="EMBL" id="BTGU01003760">
    <property type="protein sequence ID" value="GMN19136.1"/>
    <property type="molecule type" value="Genomic_DNA"/>
</dbReference>
<keyword evidence="2" id="KW-1185">Reference proteome</keyword>
<dbReference type="Pfam" id="PF05919">
    <property type="entry name" value="Mitovir_RNA_pol"/>
    <property type="match status" value="1"/>
</dbReference>
<name>A0AA88CJT4_FICCA</name>
<evidence type="ECO:0000313" key="2">
    <source>
        <dbReference type="Proteomes" id="UP001187192"/>
    </source>
</evidence>
<protein>
    <submittedName>
        <fullName evidence="1">Uncharacterized protein</fullName>
    </submittedName>
</protein>
<dbReference type="InterPro" id="IPR008686">
    <property type="entry name" value="RNA_pol_mitovir"/>
</dbReference>
<sequence length="307" mass="35066">MNLFSNFIEKVTKYSWRGMFEHTRRLKGLLSRVPLIVSGRLSVEVGLAMTLFVKRVLSMYRKSGPLFTALYLKQCSVALQRYYAGNRVDKEMLPIYVSLTRSGIPRIIPEVCSLMKTHFNEIRRKSFPWISTIPLEKGLVWEPTWKATPNDDRIFVGRGLDLPKGWRKAVPNIFTSMKYEIASFAENVNFIHSLQAGVFSPGILFAKRTLFALDNRYTTQACNQDLEYYERAVGLGFSSVAQAYAHLWPGRLASVIEGAGKRRIFAIGNYIKQRLLHPVHVWAMKVLALLPQDGTFDQQKPITNCPN</sequence>